<sequence>MIRFLFYIFLGHHFHDQRRRAVTSETTSFIQPWNCFAMRVRWKTGSRLVASTAADDEIGDDELPSALWRY</sequence>
<proteinExistence type="predicted"/>
<keyword evidence="2" id="KW-1185">Reference proteome</keyword>
<organism evidence="1 2">
    <name type="scientific">Smallanthus sonchifolius</name>
    <dbReference type="NCBI Taxonomy" id="185202"/>
    <lineage>
        <taxon>Eukaryota</taxon>
        <taxon>Viridiplantae</taxon>
        <taxon>Streptophyta</taxon>
        <taxon>Embryophyta</taxon>
        <taxon>Tracheophyta</taxon>
        <taxon>Spermatophyta</taxon>
        <taxon>Magnoliopsida</taxon>
        <taxon>eudicotyledons</taxon>
        <taxon>Gunneridae</taxon>
        <taxon>Pentapetalae</taxon>
        <taxon>asterids</taxon>
        <taxon>campanulids</taxon>
        <taxon>Asterales</taxon>
        <taxon>Asteraceae</taxon>
        <taxon>Asteroideae</taxon>
        <taxon>Heliantheae alliance</taxon>
        <taxon>Millerieae</taxon>
        <taxon>Smallanthus</taxon>
    </lineage>
</organism>
<reference evidence="2" key="1">
    <citation type="journal article" date="2022" name="Mol. Ecol. Resour.">
        <title>The genomes of chicory, endive, great burdock and yacon provide insights into Asteraceae palaeo-polyploidization history and plant inulin production.</title>
        <authorList>
            <person name="Fan W."/>
            <person name="Wang S."/>
            <person name="Wang H."/>
            <person name="Wang A."/>
            <person name="Jiang F."/>
            <person name="Liu H."/>
            <person name="Zhao H."/>
            <person name="Xu D."/>
            <person name="Zhang Y."/>
        </authorList>
    </citation>
    <scope>NUCLEOTIDE SEQUENCE [LARGE SCALE GENOMIC DNA]</scope>
    <source>
        <strain evidence="2">cv. Yunnan</strain>
    </source>
</reference>
<dbReference type="Proteomes" id="UP001056120">
    <property type="component" value="Linkage Group LG08"/>
</dbReference>
<dbReference type="EMBL" id="CM042025">
    <property type="protein sequence ID" value="KAI3809382.1"/>
    <property type="molecule type" value="Genomic_DNA"/>
</dbReference>
<accession>A0ACB9IQN6</accession>
<evidence type="ECO:0000313" key="2">
    <source>
        <dbReference type="Proteomes" id="UP001056120"/>
    </source>
</evidence>
<protein>
    <submittedName>
        <fullName evidence="1">Uncharacterized protein</fullName>
    </submittedName>
</protein>
<comment type="caution">
    <text evidence="1">The sequence shown here is derived from an EMBL/GenBank/DDBJ whole genome shotgun (WGS) entry which is preliminary data.</text>
</comment>
<gene>
    <name evidence="1" type="ORF">L1987_25354</name>
</gene>
<reference evidence="1 2" key="2">
    <citation type="journal article" date="2022" name="Mol. Ecol. Resour.">
        <title>The genomes of chicory, endive, great burdock and yacon provide insights into Asteraceae paleo-polyploidization history and plant inulin production.</title>
        <authorList>
            <person name="Fan W."/>
            <person name="Wang S."/>
            <person name="Wang H."/>
            <person name="Wang A."/>
            <person name="Jiang F."/>
            <person name="Liu H."/>
            <person name="Zhao H."/>
            <person name="Xu D."/>
            <person name="Zhang Y."/>
        </authorList>
    </citation>
    <scope>NUCLEOTIDE SEQUENCE [LARGE SCALE GENOMIC DNA]</scope>
    <source>
        <strain evidence="2">cv. Yunnan</strain>
        <tissue evidence="1">Leaves</tissue>
    </source>
</reference>
<evidence type="ECO:0000313" key="1">
    <source>
        <dbReference type="EMBL" id="KAI3809382.1"/>
    </source>
</evidence>
<name>A0ACB9IQN6_9ASTR</name>